<feature type="region of interest" description="Disordered" evidence="1">
    <location>
        <begin position="55"/>
        <end position="101"/>
    </location>
</feature>
<gene>
    <name evidence="3" type="ORF">NN4_61730</name>
</gene>
<keyword evidence="2" id="KW-0812">Transmembrane</keyword>
<keyword evidence="4" id="KW-1185">Reference proteome</keyword>
<evidence type="ECO:0000256" key="1">
    <source>
        <dbReference type="SAM" id="MobiDB-lite"/>
    </source>
</evidence>
<organism evidence="3 4">
    <name type="scientific">Nocardia ninae NBRC 108245</name>
    <dbReference type="NCBI Taxonomy" id="1210091"/>
    <lineage>
        <taxon>Bacteria</taxon>
        <taxon>Bacillati</taxon>
        <taxon>Actinomycetota</taxon>
        <taxon>Actinomycetes</taxon>
        <taxon>Mycobacteriales</taxon>
        <taxon>Nocardiaceae</taxon>
        <taxon>Nocardia</taxon>
    </lineage>
</organism>
<dbReference type="EMBL" id="BJXA01000055">
    <property type="protein sequence ID" value="GEM41654.1"/>
    <property type="molecule type" value="Genomic_DNA"/>
</dbReference>
<keyword evidence="2" id="KW-1133">Transmembrane helix</keyword>
<dbReference type="AlphaFoldDB" id="A0A511MM05"/>
<accession>A0A511MM05</accession>
<feature type="transmembrane region" description="Helical" evidence="2">
    <location>
        <begin position="33"/>
        <end position="53"/>
    </location>
</feature>
<proteinExistence type="predicted"/>
<protein>
    <submittedName>
        <fullName evidence="3">Uncharacterized protein</fullName>
    </submittedName>
</protein>
<evidence type="ECO:0000313" key="3">
    <source>
        <dbReference type="EMBL" id="GEM41654.1"/>
    </source>
</evidence>
<comment type="caution">
    <text evidence="3">The sequence shown here is derived from an EMBL/GenBank/DDBJ whole genome shotgun (WGS) entry which is preliminary data.</text>
</comment>
<keyword evidence="2" id="KW-0472">Membrane</keyword>
<dbReference type="Proteomes" id="UP000321424">
    <property type="component" value="Unassembled WGS sequence"/>
</dbReference>
<evidence type="ECO:0000256" key="2">
    <source>
        <dbReference type="SAM" id="Phobius"/>
    </source>
</evidence>
<evidence type="ECO:0000313" key="4">
    <source>
        <dbReference type="Proteomes" id="UP000321424"/>
    </source>
</evidence>
<sequence>MPGPAPTRDTDFTAAVCAGCARDYPRNQEVSDVTYLLALIAVVAVAVLCWKAFGPEKTAGPTAGPTRPPQRKRVVGPDDDPEFLWRLSRQHRDGEPGSTER</sequence>
<name>A0A511MM05_9NOCA</name>
<feature type="compositionally biased region" description="Basic and acidic residues" evidence="1">
    <location>
        <begin position="90"/>
        <end position="101"/>
    </location>
</feature>
<reference evidence="3 4" key="1">
    <citation type="submission" date="2019-07" db="EMBL/GenBank/DDBJ databases">
        <title>Whole genome shotgun sequence of Nocardia ninae NBRC 108245.</title>
        <authorList>
            <person name="Hosoyama A."/>
            <person name="Uohara A."/>
            <person name="Ohji S."/>
            <person name="Ichikawa N."/>
        </authorList>
    </citation>
    <scope>NUCLEOTIDE SEQUENCE [LARGE SCALE GENOMIC DNA]</scope>
    <source>
        <strain evidence="3 4">NBRC 108245</strain>
    </source>
</reference>